<dbReference type="Pfam" id="PF07690">
    <property type="entry name" value="MFS_1"/>
    <property type="match status" value="1"/>
</dbReference>
<evidence type="ECO:0000256" key="3">
    <source>
        <dbReference type="ARBA" id="ARBA00022989"/>
    </source>
</evidence>
<dbReference type="Proteomes" id="UP000321723">
    <property type="component" value="Unassembled WGS sequence"/>
</dbReference>
<evidence type="ECO:0000313" key="10">
    <source>
        <dbReference type="Proteomes" id="UP000564629"/>
    </source>
</evidence>
<dbReference type="InterPro" id="IPR011701">
    <property type="entry name" value="MFS"/>
</dbReference>
<evidence type="ECO:0000259" key="6">
    <source>
        <dbReference type="PROSITE" id="PS50850"/>
    </source>
</evidence>
<feature type="transmembrane region" description="Helical" evidence="5">
    <location>
        <begin position="398"/>
        <end position="417"/>
    </location>
</feature>
<sequence>MSAPLQVAEPAASPTDDQQPRVPLRIGVALALGCFLWLGPYLGVNAVLLPARIAEIAPDDKTSVVALLATVAMIVATIANIVIGAFSDLTRSRWGRRTPWLLVGSVGSAAMLLLVGRASGVGQLLALWAVYQVFLNAIVAPLIAVISDRIAPRHRGTISSVYAFGYSAGLYGGQIIGAQFLGDLWTGFVIMAALTLLSGPVAAVLLREPSSRDLPRRSLSRGMLLDSFSLPRKDCRDYYLALFGKFAIISATFAISGYQLYILTDYMRLGEGSTAGYISTIATILMLTALVMSAVSGPVSDRLGRRKLPVVVAGVLVAVGVLVPAFSASPWTMLAYAVVAGIGMGAFNAVDQALNVEVLPSQENAAKDLGVLNLANTGGQIVGPLVAAAAISAVGYQAMFPFAAGLALVGAGLILAIRRVR</sequence>
<reference evidence="8 10" key="2">
    <citation type="submission" date="2020-08" db="EMBL/GenBank/DDBJ databases">
        <title>Sequencing the genomes of 1000 actinobacteria strains.</title>
        <authorList>
            <person name="Klenk H.-P."/>
        </authorList>
    </citation>
    <scope>NUCLEOTIDE SEQUENCE [LARGE SCALE GENOMIC DNA]</scope>
    <source>
        <strain evidence="8 10">DSM 9581</strain>
    </source>
</reference>
<feature type="transmembrane region" description="Helical" evidence="5">
    <location>
        <begin position="274"/>
        <end position="296"/>
    </location>
</feature>
<evidence type="ECO:0000256" key="5">
    <source>
        <dbReference type="SAM" id="Phobius"/>
    </source>
</evidence>
<dbReference type="SUPFAM" id="SSF103473">
    <property type="entry name" value="MFS general substrate transporter"/>
    <property type="match status" value="1"/>
</dbReference>
<comment type="subcellular location">
    <subcellularLocation>
        <location evidence="1">Cell membrane</location>
        <topology evidence="1">Multi-pass membrane protein</topology>
    </subcellularLocation>
</comment>
<feature type="transmembrane region" description="Helical" evidence="5">
    <location>
        <begin position="98"/>
        <end position="119"/>
    </location>
</feature>
<keyword evidence="9" id="KW-1185">Reference proteome</keyword>
<dbReference type="OrthoDB" id="7584869at2"/>
<dbReference type="EMBL" id="JACHDN010000001">
    <property type="protein sequence ID" value="MBB5472125.1"/>
    <property type="molecule type" value="Genomic_DNA"/>
</dbReference>
<evidence type="ECO:0000256" key="2">
    <source>
        <dbReference type="ARBA" id="ARBA00022692"/>
    </source>
</evidence>
<dbReference type="AlphaFoldDB" id="A0A511FCH5"/>
<dbReference type="PANTHER" id="PTHR23528">
    <property type="match status" value="1"/>
</dbReference>
<keyword evidence="4 5" id="KW-0472">Membrane</keyword>
<dbReference type="Gene3D" id="1.20.1250.20">
    <property type="entry name" value="MFS general substrate transporter like domains"/>
    <property type="match status" value="2"/>
</dbReference>
<dbReference type="GO" id="GO:0022857">
    <property type="term" value="F:transmembrane transporter activity"/>
    <property type="evidence" value="ECO:0007669"/>
    <property type="project" value="InterPro"/>
</dbReference>
<proteinExistence type="predicted"/>
<organism evidence="7 9">
    <name type="scientific">Cellulomonas hominis</name>
    <dbReference type="NCBI Taxonomy" id="156981"/>
    <lineage>
        <taxon>Bacteria</taxon>
        <taxon>Bacillati</taxon>
        <taxon>Actinomycetota</taxon>
        <taxon>Actinomycetes</taxon>
        <taxon>Micrococcales</taxon>
        <taxon>Cellulomonadaceae</taxon>
        <taxon>Cellulomonas</taxon>
    </lineage>
</organism>
<feature type="transmembrane region" description="Helical" evidence="5">
    <location>
        <begin position="333"/>
        <end position="350"/>
    </location>
</feature>
<feature type="transmembrane region" description="Helical" evidence="5">
    <location>
        <begin position="308"/>
        <end position="327"/>
    </location>
</feature>
<dbReference type="PANTHER" id="PTHR23528:SF1">
    <property type="entry name" value="MAJOR FACILITATOR SUPERFAMILY (MFS) PROFILE DOMAIN-CONTAINING PROTEIN"/>
    <property type="match status" value="1"/>
</dbReference>
<feature type="transmembrane region" description="Helical" evidence="5">
    <location>
        <begin position="64"/>
        <end position="86"/>
    </location>
</feature>
<dbReference type="PROSITE" id="PS50850">
    <property type="entry name" value="MFS"/>
    <property type="match status" value="1"/>
</dbReference>
<reference evidence="7 9" key="1">
    <citation type="submission" date="2019-07" db="EMBL/GenBank/DDBJ databases">
        <title>Whole genome shotgun sequence of Cellulomonas hominis NBRC 16055.</title>
        <authorList>
            <person name="Hosoyama A."/>
            <person name="Uohara A."/>
            <person name="Ohji S."/>
            <person name="Ichikawa N."/>
        </authorList>
    </citation>
    <scope>NUCLEOTIDE SEQUENCE [LARGE SCALE GENOMIC DNA]</scope>
    <source>
        <strain evidence="7 9">NBRC 16055</strain>
    </source>
</reference>
<dbReference type="PROSITE" id="PS00216">
    <property type="entry name" value="SUGAR_TRANSPORT_1"/>
    <property type="match status" value="1"/>
</dbReference>
<dbReference type="EMBL" id="BJVQ01000026">
    <property type="protein sequence ID" value="GEL46951.1"/>
    <property type="molecule type" value="Genomic_DNA"/>
</dbReference>
<evidence type="ECO:0000313" key="8">
    <source>
        <dbReference type="EMBL" id="MBB5472125.1"/>
    </source>
</evidence>
<dbReference type="InterPro" id="IPR020846">
    <property type="entry name" value="MFS_dom"/>
</dbReference>
<dbReference type="InterPro" id="IPR036259">
    <property type="entry name" value="MFS_trans_sf"/>
</dbReference>
<dbReference type="InterPro" id="IPR005829">
    <property type="entry name" value="Sugar_transporter_CS"/>
</dbReference>
<feature type="transmembrane region" description="Helical" evidence="5">
    <location>
        <begin position="238"/>
        <end position="262"/>
    </location>
</feature>
<feature type="transmembrane region" description="Helical" evidence="5">
    <location>
        <begin position="371"/>
        <end position="392"/>
    </location>
</feature>
<feature type="transmembrane region" description="Helical" evidence="5">
    <location>
        <begin position="125"/>
        <end position="146"/>
    </location>
</feature>
<feature type="domain" description="Major facilitator superfamily (MFS) profile" evidence="6">
    <location>
        <begin position="26"/>
        <end position="421"/>
    </location>
</feature>
<feature type="transmembrane region" description="Helical" evidence="5">
    <location>
        <begin position="184"/>
        <end position="206"/>
    </location>
</feature>
<feature type="transmembrane region" description="Helical" evidence="5">
    <location>
        <begin position="158"/>
        <end position="178"/>
    </location>
</feature>
<gene>
    <name evidence="7" type="ORF">CHO01_20670</name>
    <name evidence="8" type="ORF">HNR08_000861</name>
</gene>
<keyword evidence="2 5" id="KW-0812">Transmembrane</keyword>
<evidence type="ECO:0000256" key="4">
    <source>
        <dbReference type="ARBA" id="ARBA00023136"/>
    </source>
</evidence>
<evidence type="ECO:0000313" key="9">
    <source>
        <dbReference type="Proteomes" id="UP000321723"/>
    </source>
</evidence>
<feature type="transmembrane region" description="Helical" evidence="5">
    <location>
        <begin position="26"/>
        <end position="44"/>
    </location>
</feature>
<protein>
    <submittedName>
        <fullName evidence="8">MFS family permease</fullName>
    </submittedName>
    <submittedName>
        <fullName evidence="7">MFS transporter</fullName>
    </submittedName>
</protein>
<keyword evidence="3 5" id="KW-1133">Transmembrane helix</keyword>
<evidence type="ECO:0000313" key="7">
    <source>
        <dbReference type="EMBL" id="GEL46951.1"/>
    </source>
</evidence>
<name>A0A511FCH5_9CELL</name>
<dbReference type="Proteomes" id="UP000564629">
    <property type="component" value="Unassembled WGS sequence"/>
</dbReference>
<evidence type="ECO:0000256" key="1">
    <source>
        <dbReference type="ARBA" id="ARBA00004651"/>
    </source>
</evidence>
<dbReference type="GO" id="GO:0005886">
    <property type="term" value="C:plasma membrane"/>
    <property type="evidence" value="ECO:0007669"/>
    <property type="project" value="UniProtKB-SubCell"/>
</dbReference>
<dbReference type="RefSeq" id="WP_146837564.1">
    <property type="nucleotide sequence ID" value="NZ_BJVQ01000026.1"/>
</dbReference>
<accession>A0A511FCH5</accession>
<comment type="caution">
    <text evidence="7">The sequence shown here is derived from an EMBL/GenBank/DDBJ whole genome shotgun (WGS) entry which is preliminary data.</text>
</comment>